<feature type="transmembrane region" description="Helical" evidence="6">
    <location>
        <begin position="21"/>
        <end position="49"/>
    </location>
</feature>
<evidence type="ECO:0000313" key="9">
    <source>
        <dbReference type="Proteomes" id="UP000250222"/>
    </source>
</evidence>
<dbReference type="GO" id="GO:0009003">
    <property type="term" value="F:signal peptidase activity"/>
    <property type="evidence" value="ECO:0007669"/>
    <property type="project" value="UniProtKB-EC"/>
</dbReference>
<feature type="domain" description="Peptidase S26" evidence="7">
    <location>
        <begin position="28"/>
        <end position="107"/>
    </location>
</feature>
<dbReference type="CDD" id="cd06530">
    <property type="entry name" value="S26_SPase_I"/>
    <property type="match status" value="1"/>
</dbReference>
<reference evidence="8 9" key="1">
    <citation type="submission" date="2016-10" db="EMBL/GenBank/DDBJ databases">
        <authorList>
            <person name="Cai Z."/>
        </authorList>
    </citation>
    <scope>NUCLEOTIDE SEQUENCE [LARGE SCALE GENOMIC DNA]</scope>
    <source>
        <strain evidence="8 9">CGMCC 1.10826</strain>
    </source>
</reference>
<dbReference type="InterPro" id="IPR000223">
    <property type="entry name" value="Pept_S26A_signal_pept_1"/>
</dbReference>
<keyword evidence="4 6" id="KW-0472">Membrane</keyword>
<keyword evidence="6" id="KW-0645">Protease</keyword>
<dbReference type="InterPro" id="IPR036286">
    <property type="entry name" value="LexA/Signal_pep-like_sf"/>
</dbReference>
<dbReference type="AlphaFoldDB" id="A0A2Y9BZY9"/>
<dbReference type="GO" id="GO:0005886">
    <property type="term" value="C:plasma membrane"/>
    <property type="evidence" value="ECO:0007669"/>
    <property type="project" value="UniProtKB-SubCell"/>
</dbReference>
<dbReference type="RefSeq" id="WP_110853267.1">
    <property type="nucleotide sequence ID" value="NZ_QKLZ01000012.1"/>
</dbReference>
<dbReference type="NCBIfam" id="TIGR02228">
    <property type="entry name" value="sigpep_I_arch"/>
    <property type="match status" value="1"/>
</dbReference>
<dbReference type="NCBIfam" id="TIGR02227">
    <property type="entry name" value="sigpep_I_bact"/>
    <property type="match status" value="1"/>
</dbReference>
<proteinExistence type="inferred from homology"/>
<dbReference type="SUPFAM" id="SSF51306">
    <property type="entry name" value="LexA/Signal peptidase"/>
    <property type="match status" value="1"/>
</dbReference>
<gene>
    <name evidence="8" type="ORF">SAMN05216184_11271</name>
</gene>
<dbReference type="PANTHER" id="PTHR10806:SF6">
    <property type="entry name" value="SIGNAL PEPTIDASE COMPLEX CATALYTIC SUBUNIT SEC11"/>
    <property type="match status" value="1"/>
</dbReference>
<comment type="similarity">
    <text evidence="6">Belongs to the peptidase S26 family.</text>
</comment>
<dbReference type="GO" id="GO:0006465">
    <property type="term" value="P:signal peptide processing"/>
    <property type="evidence" value="ECO:0007669"/>
    <property type="project" value="UniProtKB-UniRule"/>
</dbReference>
<dbReference type="InterPro" id="IPR019533">
    <property type="entry name" value="Peptidase_S26"/>
</dbReference>
<dbReference type="OrthoDB" id="3178064at2"/>
<evidence type="ECO:0000313" key="8">
    <source>
        <dbReference type="EMBL" id="SSA45212.1"/>
    </source>
</evidence>
<organism evidence="8 9">
    <name type="scientific">Georgenia satyanarayanai</name>
    <dbReference type="NCBI Taxonomy" id="860221"/>
    <lineage>
        <taxon>Bacteria</taxon>
        <taxon>Bacillati</taxon>
        <taxon>Actinomycetota</taxon>
        <taxon>Actinomycetes</taxon>
        <taxon>Micrococcales</taxon>
        <taxon>Bogoriellaceae</taxon>
        <taxon>Georgenia</taxon>
    </lineage>
</organism>
<protein>
    <recommendedName>
        <fullName evidence="5 6">Signal peptidase I</fullName>
        <ecNumber evidence="5 6">3.4.21.89</ecNumber>
    </recommendedName>
</protein>
<dbReference type="PANTHER" id="PTHR10806">
    <property type="entry name" value="SIGNAL PEPTIDASE COMPLEX CATALYTIC SUBUNIT SEC11"/>
    <property type="match status" value="1"/>
</dbReference>
<dbReference type="Proteomes" id="UP000250222">
    <property type="component" value="Unassembled WGS sequence"/>
</dbReference>
<dbReference type="GO" id="GO:0004252">
    <property type="term" value="F:serine-type endopeptidase activity"/>
    <property type="evidence" value="ECO:0007669"/>
    <property type="project" value="UniProtKB-UniRule"/>
</dbReference>
<comment type="subcellular location">
    <subcellularLocation>
        <location evidence="1">Cell membrane</location>
        <topology evidence="1">Single-pass type II membrane protein</topology>
    </subcellularLocation>
    <subcellularLocation>
        <location evidence="6">Membrane</location>
        <topology evidence="6">Single-pass type II membrane protein</topology>
    </subcellularLocation>
</comment>
<sequence length="168" mass="18108">MTLVATAPPRTRRRVRPRAGSVLRSVALATAVVLLWPVSLGGLFGGIIVSGHSMEPTMERGDLVVVMRVREAQVGDVVVFRPQVAPHARVVHRIVGADGEQLELRGDNNDWSDPFDVTQDDVVGKVVMRLPQVGGALSSLTDARVWASLLLLGAGLWLWPRRAPDGAP</sequence>
<evidence type="ECO:0000256" key="2">
    <source>
        <dbReference type="ARBA" id="ARBA00022692"/>
    </source>
</evidence>
<evidence type="ECO:0000259" key="7">
    <source>
        <dbReference type="Pfam" id="PF10502"/>
    </source>
</evidence>
<keyword evidence="6" id="KW-0378">Hydrolase</keyword>
<evidence type="ECO:0000256" key="4">
    <source>
        <dbReference type="ARBA" id="ARBA00023136"/>
    </source>
</evidence>
<dbReference type="Gene3D" id="2.10.109.10">
    <property type="entry name" value="Umud Fragment, subunit A"/>
    <property type="match status" value="1"/>
</dbReference>
<evidence type="ECO:0000256" key="1">
    <source>
        <dbReference type="ARBA" id="ARBA00004401"/>
    </source>
</evidence>
<keyword evidence="3 6" id="KW-1133">Transmembrane helix</keyword>
<accession>A0A2Y9BZY9</accession>
<comment type="catalytic activity">
    <reaction evidence="6">
        <text>Cleavage of hydrophobic, N-terminal signal or leader sequences from secreted and periplasmic proteins.</text>
        <dbReference type="EC" id="3.4.21.89"/>
    </reaction>
</comment>
<keyword evidence="9" id="KW-1185">Reference proteome</keyword>
<dbReference type="Pfam" id="PF10502">
    <property type="entry name" value="Peptidase_S26"/>
    <property type="match status" value="1"/>
</dbReference>
<evidence type="ECO:0000256" key="5">
    <source>
        <dbReference type="NCBIfam" id="TIGR02228"/>
    </source>
</evidence>
<name>A0A2Y9BZY9_9MICO</name>
<dbReference type="EC" id="3.4.21.89" evidence="5 6"/>
<dbReference type="EMBL" id="UETB01000012">
    <property type="protein sequence ID" value="SSA45212.1"/>
    <property type="molecule type" value="Genomic_DNA"/>
</dbReference>
<evidence type="ECO:0000256" key="3">
    <source>
        <dbReference type="ARBA" id="ARBA00022989"/>
    </source>
</evidence>
<dbReference type="InterPro" id="IPR001733">
    <property type="entry name" value="Peptidase_S26B"/>
</dbReference>
<keyword evidence="2 6" id="KW-0812">Transmembrane</keyword>
<evidence type="ECO:0000256" key="6">
    <source>
        <dbReference type="RuleBase" id="RU362042"/>
    </source>
</evidence>